<gene>
    <name evidence="3" type="primary">Dana\GF17140</name>
    <name evidence="3" type="synonym">dana_GLEANR_18407</name>
    <name evidence="3" type="ORF">GF17140</name>
</gene>
<proteinExistence type="predicted"/>
<accession>B3M1E7</accession>
<protein>
    <recommendedName>
        <fullName evidence="2">DUF4777 domain-containing protein</fullName>
    </recommendedName>
</protein>
<sequence length="173" mass="18573">MNPTNLGKQNGALVLEVLKVLGRPATSFEVAERVADVYKLPLQPIRPVVTDVLEGGVRQGFFSCSGGRYSVVQPVVDQLSRDIDQYAAEILALDSQSSSSGGDDDDGNASAAGQPLPQMSELMLKLQQLDGSPPMVIVNRYRRVSAGEQREHTPSGDVPMDDVILMLPVSPLL</sequence>
<feature type="region of interest" description="Disordered" evidence="1">
    <location>
        <begin position="94"/>
        <end position="114"/>
    </location>
</feature>
<dbReference type="OrthoDB" id="7824092at2759"/>
<evidence type="ECO:0000256" key="1">
    <source>
        <dbReference type="SAM" id="MobiDB-lite"/>
    </source>
</evidence>
<dbReference type="Pfam" id="PF16007">
    <property type="entry name" value="DUF4777"/>
    <property type="match status" value="1"/>
</dbReference>
<dbReference type="eggNOG" id="ENOG502T96V">
    <property type="taxonomic scope" value="Eukaryota"/>
</dbReference>
<dbReference type="EMBL" id="CH902617">
    <property type="protein sequence ID" value="EDV42174.2"/>
    <property type="molecule type" value="Genomic_DNA"/>
</dbReference>
<dbReference type="InParanoid" id="B3M1E7"/>
<keyword evidence="4" id="KW-1185">Reference proteome</keyword>
<dbReference type="GeneID" id="6499928"/>
<dbReference type="KEGG" id="dan:6499928"/>
<dbReference type="InterPro" id="IPR031957">
    <property type="entry name" value="DUF4777"/>
</dbReference>
<organism evidence="3 4">
    <name type="scientific">Drosophila ananassae</name>
    <name type="common">Fruit fly</name>
    <dbReference type="NCBI Taxonomy" id="7217"/>
    <lineage>
        <taxon>Eukaryota</taxon>
        <taxon>Metazoa</taxon>
        <taxon>Ecdysozoa</taxon>
        <taxon>Arthropoda</taxon>
        <taxon>Hexapoda</taxon>
        <taxon>Insecta</taxon>
        <taxon>Pterygota</taxon>
        <taxon>Neoptera</taxon>
        <taxon>Endopterygota</taxon>
        <taxon>Diptera</taxon>
        <taxon>Brachycera</taxon>
        <taxon>Muscomorpha</taxon>
        <taxon>Ephydroidea</taxon>
        <taxon>Drosophilidae</taxon>
        <taxon>Drosophila</taxon>
        <taxon>Sophophora</taxon>
    </lineage>
</organism>
<dbReference type="HOGENOM" id="CLU_1671200_0_0_1"/>
<dbReference type="Proteomes" id="UP000007801">
    <property type="component" value="Unassembled WGS sequence"/>
</dbReference>
<evidence type="ECO:0000313" key="4">
    <source>
        <dbReference type="Proteomes" id="UP000007801"/>
    </source>
</evidence>
<dbReference type="AlphaFoldDB" id="B3M1E7"/>
<reference evidence="3 4" key="1">
    <citation type="journal article" date="2007" name="Nature">
        <title>Evolution of genes and genomes on the Drosophila phylogeny.</title>
        <authorList>
            <consortium name="Drosophila 12 Genomes Consortium"/>
            <person name="Clark A.G."/>
            <person name="Eisen M.B."/>
            <person name="Smith D.R."/>
            <person name="Bergman C.M."/>
            <person name="Oliver B."/>
            <person name="Markow T.A."/>
            <person name="Kaufman T.C."/>
            <person name="Kellis M."/>
            <person name="Gelbart W."/>
            <person name="Iyer V.N."/>
            <person name="Pollard D.A."/>
            <person name="Sackton T.B."/>
            <person name="Larracuente A.M."/>
            <person name="Singh N.D."/>
            <person name="Abad J.P."/>
            <person name="Abt D.N."/>
            <person name="Adryan B."/>
            <person name="Aguade M."/>
            <person name="Akashi H."/>
            <person name="Anderson W.W."/>
            <person name="Aquadro C.F."/>
            <person name="Ardell D.H."/>
            <person name="Arguello R."/>
            <person name="Artieri C.G."/>
            <person name="Barbash D.A."/>
            <person name="Barker D."/>
            <person name="Barsanti P."/>
            <person name="Batterham P."/>
            <person name="Batzoglou S."/>
            <person name="Begun D."/>
            <person name="Bhutkar A."/>
            <person name="Blanco E."/>
            <person name="Bosak S.A."/>
            <person name="Bradley R.K."/>
            <person name="Brand A.D."/>
            <person name="Brent M.R."/>
            <person name="Brooks A.N."/>
            <person name="Brown R.H."/>
            <person name="Butlin R.K."/>
            <person name="Caggese C."/>
            <person name="Calvi B.R."/>
            <person name="Bernardo de Carvalho A."/>
            <person name="Caspi A."/>
            <person name="Castrezana S."/>
            <person name="Celniker S.E."/>
            <person name="Chang J.L."/>
            <person name="Chapple C."/>
            <person name="Chatterji S."/>
            <person name="Chinwalla A."/>
            <person name="Civetta A."/>
            <person name="Clifton S.W."/>
            <person name="Comeron J.M."/>
            <person name="Costello J.C."/>
            <person name="Coyne J.A."/>
            <person name="Daub J."/>
            <person name="David R.G."/>
            <person name="Delcher A.L."/>
            <person name="Delehaunty K."/>
            <person name="Do C.B."/>
            <person name="Ebling H."/>
            <person name="Edwards K."/>
            <person name="Eickbush T."/>
            <person name="Evans J.D."/>
            <person name="Filipski A."/>
            <person name="Findeiss S."/>
            <person name="Freyhult E."/>
            <person name="Fulton L."/>
            <person name="Fulton R."/>
            <person name="Garcia A.C."/>
            <person name="Gardiner A."/>
            <person name="Garfield D.A."/>
            <person name="Garvin B.E."/>
            <person name="Gibson G."/>
            <person name="Gilbert D."/>
            <person name="Gnerre S."/>
            <person name="Godfrey J."/>
            <person name="Good R."/>
            <person name="Gotea V."/>
            <person name="Gravely B."/>
            <person name="Greenberg A.J."/>
            <person name="Griffiths-Jones S."/>
            <person name="Gross S."/>
            <person name="Guigo R."/>
            <person name="Gustafson E.A."/>
            <person name="Haerty W."/>
            <person name="Hahn M.W."/>
            <person name="Halligan D.L."/>
            <person name="Halpern A.L."/>
            <person name="Halter G.M."/>
            <person name="Han M.V."/>
            <person name="Heger A."/>
            <person name="Hillier L."/>
            <person name="Hinrichs A.S."/>
            <person name="Holmes I."/>
            <person name="Hoskins R.A."/>
            <person name="Hubisz M.J."/>
            <person name="Hultmark D."/>
            <person name="Huntley M.A."/>
            <person name="Jaffe D.B."/>
            <person name="Jagadeeshan S."/>
            <person name="Jeck W.R."/>
            <person name="Johnson J."/>
            <person name="Jones C.D."/>
            <person name="Jordan W.C."/>
            <person name="Karpen G.H."/>
            <person name="Kataoka E."/>
            <person name="Keightley P.D."/>
            <person name="Kheradpour P."/>
            <person name="Kirkness E.F."/>
            <person name="Koerich L.B."/>
            <person name="Kristiansen K."/>
            <person name="Kudrna D."/>
            <person name="Kulathinal R.J."/>
            <person name="Kumar S."/>
            <person name="Kwok R."/>
            <person name="Lander E."/>
            <person name="Langley C.H."/>
            <person name="Lapoint R."/>
            <person name="Lazzaro B.P."/>
            <person name="Lee S.J."/>
            <person name="Levesque L."/>
            <person name="Li R."/>
            <person name="Lin C.F."/>
            <person name="Lin M.F."/>
            <person name="Lindblad-Toh K."/>
            <person name="Llopart A."/>
            <person name="Long M."/>
            <person name="Low L."/>
            <person name="Lozovsky E."/>
            <person name="Lu J."/>
            <person name="Luo M."/>
            <person name="Machado C.A."/>
            <person name="Makalowski W."/>
            <person name="Marzo M."/>
            <person name="Matsuda M."/>
            <person name="Matzkin L."/>
            <person name="McAllister B."/>
            <person name="McBride C.S."/>
            <person name="McKernan B."/>
            <person name="McKernan K."/>
            <person name="Mendez-Lago M."/>
            <person name="Minx P."/>
            <person name="Mollenhauer M.U."/>
            <person name="Montooth K."/>
            <person name="Mount S.M."/>
            <person name="Mu X."/>
            <person name="Myers E."/>
            <person name="Negre B."/>
            <person name="Newfeld S."/>
            <person name="Nielsen R."/>
            <person name="Noor M.A."/>
            <person name="O'Grady P."/>
            <person name="Pachter L."/>
            <person name="Papaceit M."/>
            <person name="Parisi M.J."/>
            <person name="Parisi M."/>
            <person name="Parts L."/>
            <person name="Pedersen J.S."/>
            <person name="Pesole G."/>
            <person name="Phillippy A.M."/>
            <person name="Ponting C.P."/>
            <person name="Pop M."/>
            <person name="Porcelli D."/>
            <person name="Powell J.R."/>
            <person name="Prohaska S."/>
            <person name="Pruitt K."/>
            <person name="Puig M."/>
            <person name="Quesneville H."/>
            <person name="Ram K.R."/>
            <person name="Rand D."/>
            <person name="Rasmussen M.D."/>
            <person name="Reed L.K."/>
            <person name="Reenan R."/>
            <person name="Reily A."/>
            <person name="Remington K.A."/>
            <person name="Rieger T.T."/>
            <person name="Ritchie M.G."/>
            <person name="Robin C."/>
            <person name="Rogers Y.H."/>
            <person name="Rohde C."/>
            <person name="Rozas J."/>
            <person name="Rubenfield M.J."/>
            <person name="Ruiz A."/>
            <person name="Russo S."/>
            <person name="Salzberg S.L."/>
            <person name="Sanchez-Gracia A."/>
            <person name="Saranga D.J."/>
            <person name="Sato H."/>
            <person name="Schaeffer S.W."/>
            <person name="Schatz M.C."/>
            <person name="Schlenke T."/>
            <person name="Schwartz R."/>
            <person name="Segarra C."/>
            <person name="Singh R.S."/>
            <person name="Sirot L."/>
            <person name="Sirota M."/>
            <person name="Sisneros N.B."/>
            <person name="Smith C.D."/>
            <person name="Smith T.F."/>
            <person name="Spieth J."/>
            <person name="Stage D.E."/>
            <person name="Stark A."/>
            <person name="Stephan W."/>
            <person name="Strausberg R.L."/>
            <person name="Strempel S."/>
            <person name="Sturgill D."/>
            <person name="Sutton G."/>
            <person name="Sutton G.G."/>
            <person name="Tao W."/>
            <person name="Teichmann S."/>
            <person name="Tobari Y.N."/>
            <person name="Tomimura Y."/>
            <person name="Tsolas J.M."/>
            <person name="Valente V.L."/>
            <person name="Venter E."/>
            <person name="Venter J.C."/>
            <person name="Vicario S."/>
            <person name="Vieira F.G."/>
            <person name="Vilella A.J."/>
            <person name="Villasante A."/>
            <person name="Walenz B."/>
            <person name="Wang J."/>
            <person name="Wasserman M."/>
            <person name="Watts T."/>
            <person name="Wilson D."/>
            <person name="Wilson R.K."/>
            <person name="Wing R.A."/>
            <person name="Wolfner M.F."/>
            <person name="Wong A."/>
            <person name="Wong G.K."/>
            <person name="Wu C.I."/>
            <person name="Wu G."/>
            <person name="Yamamoto D."/>
            <person name="Yang H.P."/>
            <person name="Yang S.P."/>
            <person name="Yorke J.A."/>
            <person name="Yoshida K."/>
            <person name="Zdobnov E."/>
            <person name="Zhang P."/>
            <person name="Zhang Y."/>
            <person name="Zimin A.V."/>
            <person name="Baldwin J."/>
            <person name="Abdouelleil A."/>
            <person name="Abdulkadir J."/>
            <person name="Abebe A."/>
            <person name="Abera B."/>
            <person name="Abreu J."/>
            <person name="Acer S.C."/>
            <person name="Aftuck L."/>
            <person name="Alexander A."/>
            <person name="An P."/>
            <person name="Anderson E."/>
            <person name="Anderson S."/>
            <person name="Arachi H."/>
            <person name="Azer M."/>
            <person name="Bachantsang P."/>
            <person name="Barry A."/>
            <person name="Bayul T."/>
            <person name="Berlin A."/>
            <person name="Bessette D."/>
            <person name="Bloom T."/>
            <person name="Blye J."/>
            <person name="Boguslavskiy L."/>
            <person name="Bonnet C."/>
            <person name="Boukhgalter B."/>
            <person name="Bourzgui I."/>
            <person name="Brown A."/>
            <person name="Cahill P."/>
            <person name="Channer S."/>
            <person name="Cheshatsang Y."/>
            <person name="Chuda L."/>
            <person name="Citroen M."/>
            <person name="Collymore A."/>
            <person name="Cooke P."/>
            <person name="Costello M."/>
            <person name="D'Aco K."/>
            <person name="Daza R."/>
            <person name="De Haan G."/>
            <person name="DeGray S."/>
            <person name="DeMaso C."/>
            <person name="Dhargay N."/>
            <person name="Dooley K."/>
            <person name="Dooley E."/>
            <person name="Doricent M."/>
            <person name="Dorje P."/>
            <person name="Dorjee K."/>
            <person name="Dupes A."/>
            <person name="Elong R."/>
            <person name="Falk J."/>
            <person name="Farina A."/>
            <person name="Faro S."/>
            <person name="Ferguson D."/>
            <person name="Fisher S."/>
            <person name="Foley C.D."/>
            <person name="Franke A."/>
            <person name="Friedrich D."/>
            <person name="Gadbois L."/>
            <person name="Gearin G."/>
            <person name="Gearin C.R."/>
            <person name="Giannoukos G."/>
            <person name="Goode T."/>
            <person name="Graham J."/>
            <person name="Grandbois E."/>
            <person name="Grewal S."/>
            <person name="Gyaltsen K."/>
            <person name="Hafez N."/>
            <person name="Hagos B."/>
            <person name="Hall J."/>
            <person name="Henson C."/>
            <person name="Hollinger A."/>
            <person name="Honan T."/>
            <person name="Huard M.D."/>
            <person name="Hughes L."/>
            <person name="Hurhula B."/>
            <person name="Husby M.E."/>
            <person name="Kamat A."/>
            <person name="Kanga B."/>
            <person name="Kashin S."/>
            <person name="Khazanovich D."/>
            <person name="Kisner P."/>
            <person name="Lance K."/>
            <person name="Lara M."/>
            <person name="Lee W."/>
            <person name="Lennon N."/>
            <person name="Letendre F."/>
            <person name="LeVine R."/>
            <person name="Lipovsky A."/>
            <person name="Liu X."/>
            <person name="Liu J."/>
            <person name="Liu S."/>
            <person name="Lokyitsang T."/>
            <person name="Lokyitsang Y."/>
            <person name="Lubonja R."/>
            <person name="Lui A."/>
            <person name="MacDonald P."/>
            <person name="Magnisalis V."/>
            <person name="Maru K."/>
            <person name="Matthews C."/>
            <person name="McCusker W."/>
            <person name="McDonough S."/>
            <person name="Mehta T."/>
            <person name="Meldrim J."/>
            <person name="Meneus L."/>
            <person name="Mihai O."/>
            <person name="Mihalev A."/>
            <person name="Mihova T."/>
            <person name="Mittelman R."/>
            <person name="Mlenga V."/>
            <person name="Montmayeur A."/>
            <person name="Mulrain L."/>
            <person name="Navidi A."/>
            <person name="Naylor J."/>
            <person name="Negash T."/>
            <person name="Nguyen T."/>
            <person name="Nguyen N."/>
            <person name="Nicol R."/>
            <person name="Norbu C."/>
            <person name="Norbu N."/>
            <person name="Novod N."/>
            <person name="O'Neill B."/>
            <person name="Osman S."/>
            <person name="Markiewicz E."/>
            <person name="Oyono O.L."/>
            <person name="Patti C."/>
            <person name="Phunkhang P."/>
            <person name="Pierre F."/>
            <person name="Priest M."/>
            <person name="Raghuraman S."/>
            <person name="Rege F."/>
            <person name="Reyes R."/>
            <person name="Rise C."/>
            <person name="Rogov P."/>
            <person name="Ross K."/>
            <person name="Ryan E."/>
            <person name="Settipalli S."/>
            <person name="Shea T."/>
            <person name="Sherpa N."/>
            <person name="Shi L."/>
            <person name="Shih D."/>
            <person name="Sparrow T."/>
            <person name="Spaulding J."/>
            <person name="Stalker J."/>
            <person name="Stange-Thomann N."/>
            <person name="Stavropoulos S."/>
            <person name="Stone C."/>
            <person name="Strader C."/>
            <person name="Tesfaye S."/>
            <person name="Thomson T."/>
            <person name="Thoulutsang Y."/>
            <person name="Thoulutsang D."/>
            <person name="Topham K."/>
            <person name="Topping I."/>
            <person name="Tsamla T."/>
            <person name="Vassiliev H."/>
            <person name="Vo A."/>
            <person name="Wangchuk T."/>
            <person name="Wangdi T."/>
            <person name="Weiand M."/>
            <person name="Wilkinson J."/>
            <person name="Wilson A."/>
            <person name="Yadav S."/>
            <person name="Young G."/>
            <person name="Yu Q."/>
            <person name="Zembek L."/>
            <person name="Zhong D."/>
            <person name="Zimmer A."/>
            <person name="Zwirko Z."/>
            <person name="Jaffe D.B."/>
            <person name="Alvarez P."/>
            <person name="Brockman W."/>
            <person name="Butler J."/>
            <person name="Chin C."/>
            <person name="Gnerre S."/>
            <person name="Grabherr M."/>
            <person name="Kleber M."/>
            <person name="Mauceli E."/>
            <person name="MacCallum I."/>
        </authorList>
    </citation>
    <scope>NUCLEOTIDE SEQUENCE [LARGE SCALE GENOMIC DNA]</scope>
    <source>
        <strain evidence="4">Tucson 14024-0371.13</strain>
    </source>
</reference>
<evidence type="ECO:0000313" key="3">
    <source>
        <dbReference type="EMBL" id="EDV42174.2"/>
    </source>
</evidence>
<dbReference type="STRING" id="7217.B3M1E7"/>
<evidence type="ECO:0000259" key="2">
    <source>
        <dbReference type="Pfam" id="PF16007"/>
    </source>
</evidence>
<feature type="domain" description="DUF4777" evidence="2">
    <location>
        <begin position="6"/>
        <end position="71"/>
    </location>
</feature>
<name>B3M1E7_DROAN</name>